<dbReference type="EMBL" id="CP001349">
    <property type="protein sequence ID" value="ACL55659.1"/>
    <property type="molecule type" value="Genomic_DNA"/>
</dbReference>
<dbReference type="KEGG" id="mno:Mnod_0623"/>
<evidence type="ECO:0000313" key="1">
    <source>
        <dbReference type="EMBL" id="ACL55659.1"/>
    </source>
</evidence>
<reference evidence="1 2" key="1">
    <citation type="submission" date="2009-01" db="EMBL/GenBank/DDBJ databases">
        <title>Complete sequence of chromosome of Methylobacterium nodulans ORS 2060.</title>
        <authorList>
            <consortium name="US DOE Joint Genome Institute"/>
            <person name="Lucas S."/>
            <person name="Copeland A."/>
            <person name="Lapidus A."/>
            <person name="Glavina del Rio T."/>
            <person name="Dalin E."/>
            <person name="Tice H."/>
            <person name="Bruce D."/>
            <person name="Goodwin L."/>
            <person name="Pitluck S."/>
            <person name="Sims D."/>
            <person name="Brettin T."/>
            <person name="Detter J.C."/>
            <person name="Han C."/>
            <person name="Larimer F."/>
            <person name="Land M."/>
            <person name="Hauser L."/>
            <person name="Kyrpides N."/>
            <person name="Ivanova N."/>
            <person name="Marx C.J."/>
            <person name="Richardson P."/>
        </authorList>
    </citation>
    <scope>NUCLEOTIDE SEQUENCE [LARGE SCALE GENOMIC DNA]</scope>
    <source>
        <strain evidence="2">LMG 21967 / CNCM I-2342 / ORS 2060</strain>
    </source>
</reference>
<keyword evidence="2" id="KW-1185">Reference proteome</keyword>
<dbReference type="Proteomes" id="UP000008207">
    <property type="component" value="Chromosome"/>
</dbReference>
<gene>
    <name evidence="1" type="ordered locus">Mnod_0623</name>
</gene>
<organism evidence="1 2">
    <name type="scientific">Methylobacterium nodulans (strain LMG 21967 / CNCM I-2342 / ORS 2060)</name>
    <dbReference type="NCBI Taxonomy" id="460265"/>
    <lineage>
        <taxon>Bacteria</taxon>
        <taxon>Pseudomonadati</taxon>
        <taxon>Pseudomonadota</taxon>
        <taxon>Alphaproteobacteria</taxon>
        <taxon>Hyphomicrobiales</taxon>
        <taxon>Methylobacteriaceae</taxon>
        <taxon>Methylobacterium</taxon>
    </lineage>
</organism>
<dbReference type="HOGENOM" id="CLU_2700519_0_0_5"/>
<proteinExistence type="predicted"/>
<name>B8IDT7_METNO</name>
<protein>
    <submittedName>
        <fullName evidence="1">Uncharacterized protein</fullName>
    </submittedName>
</protein>
<dbReference type="AlphaFoldDB" id="B8IDT7"/>
<sequence length="73" mass="8422">MSTSNAPKEVAVVTTITEEDRKRLHHLRIDLGLTLQELGVQAWSLLLAKHRLPPLQEVRRPNARPVARRRRPK</sequence>
<evidence type="ECO:0000313" key="2">
    <source>
        <dbReference type="Proteomes" id="UP000008207"/>
    </source>
</evidence>
<accession>B8IDT7</accession>